<dbReference type="InterPro" id="IPR003660">
    <property type="entry name" value="HAMP_dom"/>
</dbReference>
<accession>A0A0A3JZM0</accession>
<dbReference type="Pfam" id="PF00015">
    <property type="entry name" value="MCPsignal"/>
    <property type="match status" value="1"/>
</dbReference>
<dbReference type="eggNOG" id="COG0840">
    <property type="taxonomic scope" value="Bacteria"/>
</dbReference>
<dbReference type="GO" id="GO:0007165">
    <property type="term" value="P:signal transduction"/>
    <property type="evidence" value="ECO:0007669"/>
    <property type="project" value="UniProtKB-KW"/>
</dbReference>
<dbReference type="CDD" id="cd06225">
    <property type="entry name" value="HAMP"/>
    <property type="match status" value="1"/>
</dbReference>
<dbReference type="AlphaFoldDB" id="A0A0A3JZM0"/>
<dbReference type="InterPro" id="IPR004089">
    <property type="entry name" value="MCPsignal_dom"/>
</dbReference>
<dbReference type="SUPFAM" id="SSF58104">
    <property type="entry name" value="Methyl-accepting chemotaxis protein (MCP) signaling domain"/>
    <property type="match status" value="1"/>
</dbReference>
<dbReference type="Proteomes" id="UP000030595">
    <property type="component" value="Unassembled WGS sequence"/>
</dbReference>
<dbReference type="Gene3D" id="6.10.340.10">
    <property type="match status" value="1"/>
</dbReference>
<organism evidence="10 11">
    <name type="scientific">Ureibacillus massiliensis 4400831 = CIP 108448 = CCUG 49529</name>
    <dbReference type="NCBI Taxonomy" id="1211035"/>
    <lineage>
        <taxon>Bacteria</taxon>
        <taxon>Bacillati</taxon>
        <taxon>Bacillota</taxon>
        <taxon>Bacilli</taxon>
        <taxon>Bacillales</taxon>
        <taxon>Caryophanaceae</taxon>
        <taxon>Ureibacillus</taxon>
    </lineage>
</organism>
<feature type="domain" description="HAMP" evidence="9">
    <location>
        <begin position="203"/>
        <end position="256"/>
    </location>
</feature>
<dbReference type="Gene3D" id="1.10.287.950">
    <property type="entry name" value="Methyl-accepting chemotaxis protein"/>
    <property type="match status" value="1"/>
</dbReference>
<sequence length="561" mass="59814">MKIGTKLGGSFYALIVLMCISVVISFFSLNNVETKMRDALDSRVNQMLVADDIRYAVSMQGALVREVILEGSQRAKEELAHYQGVFDSKIEELDGLAQSETMRGYLSEIITLNEEFKSNLQLALDAVDTGETRQASIIVSNLLKEGNAELAEITTGMIDYQKGQLTAINNETNAAIAITKSTTVIVLIISIFIGLALVFYVNRAISKPIKSVAESVKILSSGDLTVADIHVKSKDEIGQLANAINTMKGNFRSLVQNLQLNAEHLSAAAQQLSASTEEISATTEDVTGRVSATAQIAKSSAKAASESANAMEETAAGVGRIAESTQTLHSTSLEASDTASNGEAILSKAEQQMNTINNSTTSVNELVQKLSKQTEEIETISRVITDITEQTNLLALNAAIEAARAGEHGKGFAVVADEVRKLAVESKESASQIVALTVEIKKDTHNVTKAVNNSITSVNDGVKVIGEAGQSFTSIVQAVEKMKVQIEEISATAEQISASAEEVSASVTEIASGSTKSANDVEMIAASIEEQSATMDQVNTIAVDLSEKAQNLQTQVQKFKI</sequence>
<comment type="subcellular location">
    <subcellularLocation>
        <location evidence="1">Cell membrane</location>
    </subcellularLocation>
</comment>
<evidence type="ECO:0000256" key="2">
    <source>
        <dbReference type="ARBA" id="ARBA00022475"/>
    </source>
</evidence>
<name>A0A0A3JZM0_9BACL</name>
<evidence type="ECO:0000259" key="8">
    <source>
        <dbReference type="PROSITE" id="PS50111"/>
    </source>
</evidence>
<dbReference type="GO" id="GO:0005886">
    <property type="term" value="C:plasma membrane"/>
    <property type="evidence" value="ECO:0007669"/>
    <property type="project" value="UniProtKB-SubCell"/>
</dbReference>
<dbReference type="GO" id="GO:0006935">
    <property type="term" value="P:chemotaxis"/>
    <property type="evidence" value="ECO:0007669"/>
    <property type="project" value="InterPro"/>
</dbReference>
<comment type="similarity">
    <text evidence="5">Belongs to the methyl-accepting chemotaxis (MCP) protein family.</text>
</comment>
<dbReference type="SMART" id="SM00283">
    <property type="entry name" value="MA"/>
    <property type="match status" value="1"/>
</dbReference>
<dbReference type="InterPro" id="IPR004090">
    <property type="entry name" value="Chemotax_Me-accpt_rcpt"/>
</dbReference>
<dbReference type="Pfam" id="PF12729">
    <property type="entry name" value="4HB_MCP_1"/>
    <property type="match status" value="1"/>
</dbReference>
<evidence type="ECO:0000256" key="1">
    <source>
        <dbReference type="ARBA" id="ARBA00004236"/>
    </source>
</evidence>
<dbReference type="SMART" id="SM00304">
    <property type="entry name" value="HAMP"/>
    <property type="match status" value="1"/>
</dbReference>
<dbReference type="GO" id="GO:0004888">
    <property type="term" value="F:transmembrane signaling receptor activity"/>
    <property type="evidence" value="ECO:0007669"/>
    <property type="project" value="InterPro"/>
</dbReference>
<dbReference type="PROSITE" id="PS50885">
    <property type="entry name" value="HAMP"/>
    <property type="match status" value="1"/>
</dbReference>
<dbReference type="PRINTS" id="PR00260">
    <property type="entry name" value="CHEMTRNSDUCR"/>
</dbReference>
<dbReference type="PROSITE" id="PS50111">
    <property type="entry name" value="CHEMOTAXIS_TRANSDUC_2"/>
    <property type="match status" value="1"/>
</dbReference>
<dbReference type="InterPro" id="IPR024478">
    <property type="entry name" value="HlyB_4HB_MCP"/>
</dbReference>
<gene>
    <name evidence="10" type="ORF">CD30_01040</name>
</gene>
<dbReference type="OrthoDB" id="2168386at2"/>
<evidence type="ECO:0000256" key="4">
    <source>
        <dbReference type="ARBA" id="ARBA00023224"/>
    </source>
</evidence>
<dbReference type="PANTHER" id="PTHR32089:SF112">
    <property type="entry name" value="LYSOZYME-LIKE PROTEIN-RELATED"/>
    <property type="match status" value="1"/>
</dbReference>
<evidence type="ECO:0000256" key="5">
    <source>
        <dbReference type="ARBA" id="ARBA00029447"/>
    </source>
</evidence>
<feature type="transmembrane region" description="Helical" evidence="7">
    <location>
        <begin position="184"/>
        <end position="201"/>
    </location>
</feature>
<evidence type="ECO:0000313" key="11">
    <source>
        <dbReference type="Proteomes" id="UP000030595"/>
    </source>
</evidence>
<evidence type="ECO:0000313" key="10">
    <source>
        <dbReference type="EMBL" id="KGR92427.1"/>
    </source>
</evidence>
<evidence type="ECO:0000259" key="9">
    <source>
        <dbReference type="PROSITE" id="PS50885"/>
    </source>
</evidence>
<protein>
    <submittedName>
        <fullName evidence="10">Chemotaxis protein</fullName>
    </submittedName>
</protein>
<evidence type="ECO:0000256" key="7">
    <source>
        <dbReference type="SAM" id="Phobius"/>
    </source>
</evidence>
<dbReference type="RefSeq" id="WP_036171127.1">
    <property type="nucleotide sequence ID" value="NZ_AVCZ01000001.1"/>
</dbReference>
<dbReference type="EMBL" id="JPVQ01000001">
    <property type="protein sequence ID" value="KGR92427.1"/>
    <property type="molecule type" value="Genomic_DNA"/>
</dbReference>
<keyword evidence="3 7" id="KW-0472">Membrane</keyword>
<feature type="domain" description="Methyl-accepting transducer" evidence="8">
    <location>
        <begin position="275"/>
        <end position="511"/>
    </location>
</feature>
<proteinExistence type="inferred from homology"/>
<comment type="caution">
    <text evidence="10">The sequence shown here is derived from an EMBL/GenBank/DDBJ whole genome shotgun (WGS) entry which is preliminary data.</text>
</comment>
<keyword evidence="2" id="KW-1003">Cell membrane</keyword>
<keyword evidence="7" id="KW-0812">Transmembrane</keyword>
<dbReference type="CDD" id="cd11386">
    <property type="entry name" value="MCP_signal"/>
    <property type="match status" value="1"/>
</dbReference>
<dbReference type="PANTHER" id="PTHR32089">
    <property type="entry name" value="METHYL-ACCEPTING CHEMOTAXIS PROTEIN MCPB"/>
    <property type="match status" value="1"/>
</dbReference>
<evidence type="ECO:0000256" key="6">
    <source>
        <dbReference type="PROSITE-ProRule" id="PRU00284"/>
    </source>
</evidence>
<keyword evidence="11" id="KW-1185">Reference proteome</keyword>
<keyword evidence="7" id="KW-1133">Transmembrane helix</keyword>
<evidence type="ECO:0000256" key="3">
    <source>
        <dbReference type="ARBA" id="ARBA00023136"/>
    </source>
</evidence>
<dbReference type="Pfam" id="PF00672">
    <property type="entry name" value="HAMP"/>
    <property type="match status" value="1"/>
</dbReference>
<reference evidence="10 11" key="1">
    <citation type="submission" date="2014-02" db="EMBL/GenBank/DDBJ databases">
        <title>Draft genome sequence of Lysinibacillus massiliensis CCUG 49529.</title>
        <authorList>
            <person name="Zhang F."/>
            <person name="Wang G."/>
            <person name="Zhang L."/>
        </authorList>
    </citation>
    <scope>NUCLEOTIDE SEQUENCE [LARGE SCALE GENOMIC DNA]</scope>
    <source>
        <strain evidence="10 11">CCUG 49529</strain>
    </source>
</reference>
<feature type="transmembrane region" description="Helical" evidence="7">
    <location>
        <begin position="12"/>
        <end position="29"/>
    </location>
</feature>
<keyword evidence="4 6" id="KW-0807">Transducer</keyword>